<proteinExistence type="inferred from homology"/>
<keyword evidence="5" id="KW-0249">Electron transport</keyword>
<dbReference type="InterPro" id="IPR001308">
    <property type="entry name" value="ETF_a/FixB"/>
</dbReference>
<gene>
    <name evidence="7" type="ORF">HJ583_002835</name>
</gene>
<dbReference type="SUPFAM" id="SSF52402">
    <property type="entry name" value="Adenine nucleotide alpha hydrolases-like"/>
    <property type="match status" value="1"/>
</dbReference>
<dbReference type="Proteomes" id="UP000778523">
    <property type="component" value="Unassembled WGS sequence"/>
</dbReference>
<dbReference type="InterPro" id="IPR014729">
    <property type="entry name" value="Rossmann-like_a/b/a_fold"/>
</dbReference>
<evidence type="ECO:0000256" key="2">
    <source>
        <dbReference type="ARBA" id="ARBA00022448"/>
    </source>
</evidence>
<dbReference type="InterPro" id="IPR014730">
    <property type="entry name" value="ETF_a/b_N"/>
</dbReference>
<dbReference type="CDD" id="cd01715">
    <property type="entry name" value="ETF_alpha"/>
    <property type="match status" value="1"/>
</dbReference>
<accession>A0ABX2IHW0</accession>
<reference evidence="7 8" key="1">
    <citation type="submission" date="2020-06" db="EMBL/GenBank/DDBJ databases">
        <title>Draft genome of Uliginosibacterium sp. IMCC34675.</title>
        <authorList>
            <person name="Song J."/>
        </authorList>
    </citation>
    <scope>NUCLEOTIDE SEQUENCE [LARGE SCALE GENOMIC DNA]</scope>
    <source>
        <strain evidence="7 8">IMCC34675</strain>
    </source>
</reference>
<sequence>MSTLVIVEPGSHPSASGVARVTRQAVTAAQHWGQPVDLLVLGHTDAAAHTHIAGVRRVLRADAPHLAQPVAEDVAALLDGLADDYAVILSAHTSLARNALPRLAARRDVGMLSEAVALLGPTTYQRPIYAGNLLATVENTPGLQILTVRASRFAEAALDGQAEVQAIVAPAADGRARVTARQSAGGERPELGLARVVVSGGRSLGSAGQFNAVLSPLADQLGAALGATRAAVDAGYAPNEWQVGQTGTVVAPELYIAVGISGAIQHTAGIKDSRVIVAINQDPDAPIMQLADYALVADIFEAVPELVRQLPAKV</sequence>
<evidence type="ECO:0000256" key="5">
    <source>
        <dbReference type="ARBA" id="ARBA00022982"/>
    </source>
</evidence>
<keyword evidence="3" id="KW-0285">Flavoprotein</keyword>
<dbReference type="RefSeq" id="WP_170020298.1">
    <property type="nucleotide sequence ID" value="NZ_JABCSC020000001.1"/>
</dbReference>
<dbReference type="InterPro" id="IPR033947">
    <property type="entry name" value="ETF_alpha_N"/>
</dbReference>
<dbReference type="InterPro" id="IPR018206">
    <property type="entry name" value="ETF_asu_C_CS"/>
</dbReference>
<evidence type="ECO:0000256" key="4">
    <source>
        <dbReference type="ARBA" id="ARBA00022827"/>
    </source>
</evidence>
<protein>
    <submittedName>
        <fullName evidence="7">Electron transfer flavoprotein subunit alpha/FixB family protein</fullName>
    </submittedName>
</protein>
<evidence type="ECO:0000313" key="8">
    <source>
        <dbReference type="Proteomes" id="UP000778523"/>
    </source>
</evidence>
<name>A0ABX2IHW0_9RHOO</name>
<evidence type="ECO:0000259" key="6">
    <source>
        <dbReference type="SMART" id="SM00893"/>
    </source>
</evidence>
<dbReference type="PANTHER" id="PTHR43153">
    <property type="entry name" value="ELECTRON TRANSFER FLAVOPROTEIN ALPHA"/>
    <property type="match status" value="1"/>
</dbReference>
<comment type="similarity">
    <text evidence="1">Belongs to the ETF alpha-subunit/FixB family.</text>
</comment>
<dbReference type="PROSITE" id="PS00696">
    <property type="entry name" value="ETF_ALPHA"/>
    <property type="match status" value="1"/>
</dbReference>
<dbReference type="InterPro" id="IPR014731">
    <property type="entry name" value="ETF_asu_C"/>
</dbReference>
<comment type="caution">
    <text evidence="7">The sequence shown here is derived from an EMBL/GenBank/DDBJ whole genome shotgun (WGS) entry which is preliminary data.</text>
</comment>
<feature type="domain" description="Electron transfer flavoprotein alpha/beta-subunit N-terminal" evidence="6">
    <location>
        <begin position="3"/>
        <end position="182"/>
    </location>
</feature>
<dbReference type="PIRSF" id="PIRSF000089">
    <property type="entry name" value="Electra_flavoP_a"/>
    <property type="match status" value="1"/>
</dbReference>
<evidence type="ECO:0000256" key="3">
    <source>
        <dbReference type="ARBA" id="ARBA00022630"/>
    </source>
</evidence>
<dbReference type="PANTHER" id="PTHR43153:SF1">
    <property type="entry name" value="ELECTRON TRANSFER FLAVOPROTEIN SUBUNIT ALPHA, MITOCHONDRIAL"/>
    <property type="match status" value="1"/>
</dbReference>
<dbReference type="Gene3D" id="3.40.50.1220">
    <property type="entry name" value="TPP-binding domain"/>
    <property type="match status" value="1"/>
</dbReference>
<dbReference type="Pfam" id="PF01012">
    <property type="entry name" value="ETF"/>
    <property type="match status" value="1"/>
</dbReference>
<dbReference type="SUPFAM" id="SSF52467">
    <property type="entry name" value="DHS-like NAD/FAD-binding domain"/>
    <property type="match status" value="1"/>
</dbReference>
<evidence type="ECO:0000313" key="7">
    <source>
        <dbReference type="EMBL" id="NSL53951.1"/>
    </source>
</evidence>
<dbReference type="SMART" id="SM00893">
    <property type="entry name" value="ETF"/>
    <property type="match status" value="1"/>
</dbReference>
<dbReference type="EMBL" id="JABCSC020000001">
    <property type="protein sequence ID" value="NSL53951.1"/>
    <property type="molecule type" value="Genomic_DNA"/>
</dbReference>
<organism evidence="7 8">
    <name type="scientific">Uliginosibacterium aquaticum</name>
    <dbReference type="NCBI Taxonomy" id="2731212"/>
    <lineage>
        <taxon>Bacteria</taxon>
        <taxon>Pseudomonadati</taxon>
        <taxon>Pseudomonadota</taxon>
        <taxon>Betaproteobacteria</taxon>
        <taxon>Rhodocyclales</taxon>
        <taxon>Zoogloeaceae</taxon>
        <taxon>Uliginosibacterium</taxon>
    </lineage>
</organism>
<keyword evidence="2" id="KW-0813">Transport</keyword>
<dbReference type="Pfam" id="PF00766">
    <property type="entry name" value="ETF_alpha"/>
    <property type="match status" value="1"/>
</dbReference>
<dbReference type="InterPro" id="IPR029035">
    <property type="entry name" value="DHS-like_NAD/FAD-binding_dom"/>
</dbReference>
<dbReference type="Gene3D" id="3.40.50.620">
    <property type="entry name" value="HUPs"/>
    <property type="match status" value="1"/>
</dbReference>
<keyword evidence="8" id="KW-1185">Reference proteome</keyword>
<keyword evidence="4" id="KW-0274">FAD</keyword>
<evidence type="ECO:0000256" key="1">
    <source>
        <dbReference type="ARBA" id="ARBA00005817"/>
    </source>
</evidence>